<sequence length="134" mass="15079">MGPQLLGCVVLCLLGAVLCLFLSTMSMDAGVTQTPRHLIKRTGERVLLECSQDMDHERMFWYRQDPGLGLRLIYFSYDVSNEEKGDVSEGYSASRKKKEGFPLVLESASTSQTSVYLCSIMLCWKNSDQGRNKL</sequence>
<evidence type="ECO:0000256" key="1">
    <source>
        <dbReference type="ARBA" id="ARBA00022729"/>
    </source>
</evidence>
<dbReference type="Gene3D" id="2.60.40.10">
    <property type="entry name" value="Immunoglobulins"/>
    <property type="match status" value="1"/>
</dbReference>
<dbReference type="InterPro" id="IPR013783">
    <property type="entry name" value="Ig-like_fold"/>
</dbReference>
<dbReference type="Pfam" id="PF07686">
    <property type="entry name" value="V-set"/>
    <property type="match status" value="1"/>
</dbReference>
<evidence type="ECO:0000259" key="4">
    <source>
        <dbReference type="Pfam" id="PF07686"/>
    </source>
</evidence>
<keyword evidence="1 3" id="KW-0732">Signal</keyword>
<feature type="signal peptide" evidence="3">
    <location>
        <begin position="1"/>
        <end position="19"/>
    </location>
</feature>
<evidence type="ECO:0000313" key="6">
    <source>
        <dbReference type="Proteomes" id="UP000694414"/>
    </source>
</evidence>
<accession>A0A8C8YDF6</accession>
<dbReference type="Ensembl" id="ENSPSMT00000000011.1">
    <property type="protein sequence ID" value="ENSPSMP00000000011.1"/>
    <property type="gene ID" value="ENSPSMG00000000011.1"/>
</dbReference>
<dbReference type="InterPro" id="IPR036179">
    <property type="entry name" value="Ig-like_dom_sf"/>
</dbReference>
<proteinExistence type="predicted"/>
<dbReference type="SUPFAM" id="SSF48726">
    <property type="entry name" value="Immunoglobulin"/>
    <property type="match status" value="1"/>
</dbReference>
<dbReference type="InterPro" id="IPR050413">
    <property type="entry name" value="TCR_beta_variable"/>
</dbReference>
<keyword evidence="6" id="KW-1185">Reference proteome</keyword>
<dbReference type="GO" id="GO:0005886">
    <property type="term" value="C:plasma membrane"/>
    <property type="evidence" value="ECO:0007669"/>
    <property type="project" value="TreeGrafter"/>
</dbReference>
<dbReference type="PANTHER" id="PTHR23268">
    <property type="entry name" value="T-CELL RECEPTOR BETA CHAIN"/>
    <property type="match status" value="1"/>
</dbReference>
<dbReference type="InterPro" id="IPR013106">
    <property type="entry name" value="Ig_V-set"/>
</dbReference>
<name>A0A8C8YDF6_PROSS</name>
<reference evidence="5" key="2">
    <citation type="submission" date="2025-09" db="UniProtKB">
        <authorList>
            <consortium name="Ensembl"/>
        </authorList>
    </citation>
    <scope>IDENTIFICATION</scope>
</reference>
<evidence type="ECO:0000256" key="3">
    <source>
        <dbReference type="SAM" id="SignalP"/>
    </source>
</evidence>
<evidence type="ECO:0000256" key="2">
    <source>
        <dbReference type="ARBA" id="ARBA00022859"/>
    </source>
</evidence>
<evidence type="ECO:0000313" key="5">
    <source>
        <dbReference type="Ensembl" id="ENSPSMP00000000011.1"/>
    </source>
</evidence>
<reference evidence="5" key="1">
    <citation type="submission" date="2025-08" db="UniProtKB">
        <authorList>
            <consortium name="Ensembl"/>
        </authorList>
    </citation>
    <scope>IDENTIFICATION</scope>
</reference>
<organism evidence="5 6">
    <name type="scientific">Prolemur simus</name>
    <name type="common">Greater bamboo lemur</name>
    <name type="synonym">Hapalemur simus</name>
    <dbReference type="NCBI Taxonomy" id="1328070"/>
    <lineage>
        <taxon>Eukaryota</taxon>
        <taxon>Metazoa</taxon>
        <taxon>Chordata</taxon>
        <taxon>Craniata</taxon>
        <taxon>Vertebrata</taxon>
        <taxon>Euteleostomi</taxon>
        <taxon>Mammalia</taxon>
        <taxon>Eutheria</taxon>
        <taxon>Euarchontoglires</taxon>
        <taxon>Primates</taxon>
        <taxon>Strepsirrhini</taxon>
        <taxon>Lemuriformes</taxon>
        <taxon>Lemuridae</taxon>
        <taxon>Prolemur</taxon>
    </lineage>
</organism>
<keyword evidence="2" id="KW-0391">Immunity</keyword>
<dbReference type="AlphaFoldDB" id="A0A8C8YDF6"/>
<dbReference type="GO" id="GO:0002376">
    <property type="term" value="P:immune system process"/>
    <property type="evidence" value="ECO:0007669"/>
    <property type="project" value="UniProtKB-KW"/>
</dbReference>
<dbReference type="Proteomes" id="UP000694414">
    <property type="component" value="Unplaced"/>
</dbReference>
<feature type="chain" id="PRO_5034362212" evidence="3">
    <location>
        <begin position="20"/>
        <end position="134"/>
    </location>
</feature>
<dbReference type="GeneTree" id="ENSGT00940000163595"/>
<feature type="domain" description="Immunoglobulin V-set" evidence="4">
    <location>
        <begin position="33"/>
        <end position="124"/>
    </location>
</feature>
<dbReference type="GO" id="GO:0007166">
    <property type="term" value="P:cell surface receptor signaling pathway"/>
    <property type="evidence" value="ECO:0007669"/>
    <property type="project" value="TreeGrafter"/>
</dbReference>
<protein>
    <submittedName>
        <fullName evidence="5">T cell receptor beta variable 27</fullName>
    </submittedName>
</protein>
<dbReference type="PANTHER" id="PTHR23268:SF121">
    <property type="entry name" value="T CELL RECEPTOR BETA VARIABLE 28"/>
    <property type="match status" value="1"/>
</dbReference>